<evidence type="ECO:0000256" key="1">
    <source>
        <dbReference type="SAM" id="MobiDB-lite"/>
    </source>
</evidence>
<dbReference type="InterPro" id="IPR050561">
    <property type="entry name" value="PTP"/>
</dbReference>
<dbReference type="SMART" id="SM01301">
    <property type="entry name" value="PTPlike_phytase"/>
    <property type="match status" value="3"/>
</dbReference>
<evidence type="ECO:0000313" key="3">
    <source>
        <dbReference type="Proteomes" id="UP000193560"/>
    </source>
</evidence>
<dbReference type="PANTHER" id="PTHR23339">
    <property type="entry name" value="TYROSINE SPECIFIC PROTEIN PHOSPHATASE AND DUAL SPECIFICITY PROTEIN PHOSPHATASE"/>
    <property type="match status" value="1"/>
</dbReference>
<gene>
    <name evidence="2" type="ORF">BCR42DRAFT_350369</name>
</gene>
<sequence>MDKKDSSKISSPPLSRFVPQKVEDVSLGRKASLSSHTQPTDNLASTDTTETPLSLSQQQHDPRRLLTVVESLVRNRSGSVLTRQTILKADHFTQATNTKLEFFLSGAPNFRAAELNVYGVAQPTVIGLSSILALLNCHPKSLHKQKCTWFLTREEPIVYLNGYPYVLREYANPMHNMLSFSGINASRLEMVEERLKADVIKEANALGGLLLVHQEIDDGTVVPCFIAADQVKTPKEVFLSFQDDDYKLNYFRIPISPMQAPEDNYFDEYVRVIKTLEPTDPLVFNCGMGGVRTTVGTILAQIIRRTQLLERGLPDPFPISGYVYDRGDATTQLLGPEFIKGLHDADVKNTQNSVLLRLIYILEKGLGSKANSKSVIEWAFGETQVIDNLKEAIAGNYNSVVSMISVLEHGSYCKRLLDKVIDQSDAVVNIRDEILLNRIKQTTQGGSDYRKESSYLSKSLMGLQRYMALLCFTSYINESPNCHFETRFSSWFKARTEVWRMVQHMRIKQPQLHFFRPVDDLRSMGSIEVQKRGSLGHARPAGMFEMIGAGAQSGSMALEAEEVILKSRTGVVLTSQTILKIDFWRQDNLNKNVETASHPRTPVMDNEENALDTVGDGNHTINNSNGNGDGGDDNGGQMHHTFYINGAANFRRIRGSHIYGVAQPTVNGLRSVLRQLLDDRTPHNDNILWINLREEPIIYINGIPYVLRDRYFTLRNLHAYNGITGKRLEQLEERLQEDVIKEIRNSNGRILLHGEDHDGNVITSWEDVNEEDVMTVRQVMEMVAKDMSLEQSDAGTTDKQQHQANDGGYTLDYHRVPVTAEKPPDWVDFDEMRSLIAKHCQSNSSAIVLNCQIGVGRSTMGTVMATLITQWMYNIDTSKINRSSLITPTPTRLNYQIINSLLRVIKNGLENKSVVDTVIDECGAVLNLRDMIESMHIRAENDVDDDEKKRHRLLKSGMVALQRYFLLICFQAYLENTPPDTLNDTETFVTWSQRHAEIATIFHELQRDNDDSDMIRQLVPVEKSIGDGVALSSEVMSVVRQRSGQVLSQNSILKHDAFPGCQKMNLREKIDEAYNFRRVLVKTVKRSVRHTVPEAVEGGLATDLLRSNKNNNGHDDDDAGLMMVPPYICGCAMPSKDAIKSVLNAMNAGPGGKRTVLWTCLREEPVLYVNKQPYVLRMFADPLKNLETTGIARSRVEGMEDRMKLDALEDQKKYDGRLLLHDEEVDDRGGFNLKAIWETAPAQSIETPSEVFQSIIDEGYQVDYLRIPITDEQAPIPDVFDLLKLRILEASTGKDVLFNCQMGRGRTTTGMVAACLISMILNNNCMIDENNLLINDTTTTTTPNVEAEATDHLFATDRDEAYDERERYLNGEYKIILQVVSVLTYGKLAKRLTDQAINMCDHMQNLRRAIYDYRLRMDSMEDRSSRKYLVTREVGLNYLVRYFYLVVFADYLLEEVASPSCAMEDHTTATANGSSPTMGEDGNDIVTTEDAQKLTTFKTWLNGRREITNIIKFQPFDLS</sequence>
<comment type="caution">
    <text evidence="2">The sequence shown here is derived from an EMBL/GenBank/DDBJ whole genome shotgun (WGS) entry which is preliminary data.</text>
</comment>
<feature type="compositionally biased region" description="Polar residues" evidence="1">
    <location>
        <begin position="32"/>
        <end position="59"/>
    </location>
</feature>
<reference evidence="2 3" key="1">
    <citation type="submission" date="2016-07" db="EMBL/GenBank/DDBJ databases">
        <title>Pervasive Adenine N6-methylation of Active Genes in Fungi.</title>
        <authorList>
            <consortium name="DOE Joint Genome Institute"/>
            <person name="Mondo S.J."/>
            <person name="Dannebaum R.O."/>
            <person name="Kuo R.C."/>
            <person name="Labutti K."/>
            <person name="Haridas S."/>
            <person name="Kuo A."/>
            <person name="Salamov A."/>
            <person name="Ahrendt S.R."/>
            <person name="Lipzen A."/>
            <person name="Sullivan W."/>
            <person name="Andreopoulos W.B."/>
            <person name="Clum A."/>
            <person name="Lindquist E."/>
            <person name="Daum C."/>
            <person name="Ramamoorthy G.K."/>
            <person name="Gryganskyi A."/>
            <person name="Culley D."/>
            <person name="Magnuson J.K."/>
            <person name="James T.Y."/>
            <person name="O'Malley M.A."/>
            <person name="Stajich J.E."/>
            <person name="Spatafora J.W."/>
            <person name="Visel A."/>
            <person name="Grigoriev I.V."/>
        </authorList>
    </citation>
    <scope>NUCLEOTIDE SEQUENCE [LARGE SCALE GENOMIC DNA]</scope>
    <source>
        <strain evidence="2 3">NRRL 1336</strain>
    </source>
</reference>
<dbReference type="Pfam" id="PF14566">
    <property type="entry name" value="PTPlike_phytase"/>
    <property type="match status" value="3"/>
</dbReference>
<dbReference type="SUPFAM" id="SSF52799">
    <property type="entry name" value="(Phosphotyrosine protein) phosphatases II"/>
    <property type="match status" value="3"/>
</dbReference>
<protein>
    <submittedName>
        <fullName evidence="2">Inositol hexakisphosphate-domain-containing protein</fullName>
    </submittedName>
</protein>
<organism evidence="2 3">
    <name type="scientific">Absidia repens</name>
    <dbReference type="NCBI Taxonomy" id="90262"/>
    <lineage>
        <taxon>Eukaryota</taxon>
        <taxon>Fungi</taxon>
        <taxon>Fungi incertae sedis</taxon>
        <taxon>Mucoromycota</taxon>
        <taxon>Mucoromycotina</taxon>
        <taxon>Mucoromycetes</taxon>
        <taxon>Mucorales</taxon>
        <taxon>Cunninghamellaceae</taxon>
        <taxon>Absidia</taxon>
    </lineage>
</organism>
<accession>A0A1X2IK72</accession>
<dbReference type="Gene3D" id="3.90.190.10">
    <property type="entry name" value="Protein tyrosine phosphatase superfamily"/>
    <property type="match status" value="3"/>
</dbReference>
<dbReference type="OrthoDB" id="66369at2759"/>
<keyword evidence="3" id="KW-1185">Reference proteome</keyword>
<feature type="region of interest" description="Disordered" evidence="1">
    <location>
        <begin position="791"/>
        <end position="810"/>
    </location>
</feature>
<name>A0A1X2IK72_9FUNG</name>
<dbReference type="InterPro" id="IPR029021">
    <property type="entry name" value="Prot-tyrosine_phosphatase-like"/>
</dbReference>
<feature type="compositionally biased region" description="Polar residues" evidence="1">
    <location>
        <begin position="791"/>
        <end position="804"/>
    </location>
</feature>
<feature type="region of interest" description="Disordered" evidence="1">
    <location>
        <begin position="1"/>
        <end position="61"/>
    </location>
</feature>
<evidence type="ECO:0000313" key="2">
    <source>
        <dbReference type="EMBL" id="ORZ17917.1"/>
    </source>
</evidence>
<dbReference type="EMBL" id="MCGE01000009">
    <property type="protein sequence ID" value="ORZ17917.1"/>
    <property type="molecule type" value="Genomic_DNA"/>
</dbReference>
<proteinExistence type="predicted"/>
<dbReference type="Proteomes" id="UP000193560">
    <property type="component" value="Unassembled WGS sequence"/>
</dbReference>